<dbReference type="PROSITE" id="PS01126">
    <property type="entry name" value="EF_TS_1"/>
    <property type="match status" value="1"/>
</dbReference>
<dbReference type="NCBIfam" id="TIGR00116">
    <property type="entry name" value="tsf"/>
    <property type="match status" value="1"/>
</dbReference>
<dbReference type="InterPro" id="IPR018101">
    <property type="entry name" value="Transl_elong_Ts_CS"/>
</dbReference>
<dbReference type="SUPFAM" id="SSF54713">
    <property type="entry name" value="Elongation factor Ts (EF-Ts), dimerisation domain"/>
    <property type="match status" value="1"/>
</dbReference>
<proteinExistence type="inferred from homology"/>
<dbReference type="PANTHER" id="PTHR11741">
    <property type="entry name" value="ELONGATION FACTOR TS"/>
    <property type="match status" value="1"/>
</dbReference>
<dbReference type="GO" id="GO:0003746">
    <property type="term" value="F:translation elongation factor activity"/>
    <property type="evidence" value="ECO:0007669"/>
    <property type="project" value="UniProtKB-UniRule"/>
</dbReference>
<evidence type="ECO:0000313" key="10">
    <source>
        <dbReference type="EMBL" id="CAL4042777.1"/>
    </source>
</evidence>
<comment type="subcellular location">
    <subcellularLocation>
        <location evidence="6 8">Cytoplasm</location>
    </subcellularLocation>
</comment>
<dbReference type="GO" id="GO:0005737">
    <property type="term" value="C:cytoplasm"/>
    <property type="evidence" value="ECO:0007669"/>
    <property type="project" value="UniProtKB-SubCell"/>
</dbReference>
<evidence type="ECO:0000259" key="9">
    <source>
        <dbReference type="Pfam" id="PF00889"/>
    </source>
</evidence>
<dbReference type="Gene3D" id="3.30.479.20">
    <property type="entry name" value="Elongation factor Ts, dimerisation domain"/>
    <property type="match status" value="2"/>
</dbReference>
<dbReference type="Pfam" id="PF00889">
    <property type="entry name" value="EF_TS"/>
    <property type="match status" value="1"/>
</dbReference>
<dbReference type="CDD" id="cd14275">
    <property type="entry name" value="UBA_EF-Ts"/>
    <property type="match status" value="1"/>
</dbReference>
<reference evidence="10" key="1">
    <citation type="submission" date="2024-06" db="EMBL/GenBank/DDBJ databases">
        <authorList>
            <person name="Manzano-Marin A."/>
            <person name="Manzano-Marin A."/>
            <person name="Alejandro Manzano Marin A."/>
        </authorList>
    </citation>
    <scope>NUCLEOTIDE SEQUENCE</scope>
    <source>
        <strain evidence="10">Ancorni-2928</strain>
    </source>
</reference>
<name>A0AAT9IGF7_9GAMM</name>
<comment type="function">
    <text evidence="6 7">Associates with the EF-Tu.GDP complex and induces the exchange of GDP to GTP. It remains bound to the aminoacyl-tRNA.EF-Tu.GTP complex up to the GTP hydrolysis stage on the ribosome.</text>
</comment>
<dbReference type="FunFam" id="1.10.8.10:FF:000001">
    <property type="entry name" value="Elongation factor Ts"/>
    <property type="match status" value="1"/>
</dbReference>
<evidence type="ECO:0000256" key="2">
    <source>
        <dbReference type="ARBA" id="ARBA00016956"/>
    </source>
</evidence>
<dbReference type="SUPFAM" id="SSF46934">
    <property type="entry name" value="UBA-like"/>
    <property type="match status" value="1"/>
</dbReference>
<evidence type="ECO:0000256" key="8">
    <source>
        <dbReference type="RuleBase" id="RU000643"/>
    </source>
</evidence>
<evidence type="ECO:0000256" key="5">
    <source>
        <dbReference type="ARBA" id="ARBA00022917"/>
    </source>
</evidence>
<dbReference type="EMBL" id="OZ060371">
    <property type="protein sequence ID" value="CAL4042777.1"/>
    <property type="molecule type" value="Genomic_DNA"/>
</dbReference>
<sequence>MENVSASLVKSLRIRTGVGILECKKALIESNGNIELAIDYLRKSGIRNAKKKIRNTTLQGSIFLKIKNNSGVILEINSETDFASRSKEFNLIGTDLAKIAIEKKLEDIHELKNIFEKKRSSFINQFSENILIRRIKFLNGESLGSYMHNSRIGVLVSSDFKNVEKDILHQLAMHIAANDPEYLSSDHIPKDVMDREHEIQLNLSKKINKQDFVIKKVLEGRMQKYINSICLMEQNFLLDNTKKVKDVLLKHKFLVKNYIRFELGR</sequence>
<comment type="caution">
    <text evidence="6">Lacks conserved residue(s) required for the propagation of feature annotation.</text>
</comment>
<dbReference type="PANTHER" id="PTHR11741:SF0">
    <property type="entry name" value="ELONGATION FACTOR TS, MITOCHONDRIAL"/>
    <property type="match status" value="1"/>
</dbReference>
<evidence type="ECO:0000256" key="7">
    <source>
        <dbReference type="RuleBase" id="RU000642"/>
    </source>
</evidence>
<accession>A0AAT9IGF7</accession>
<organism evidence="10">
    <name type="scientific">Buchnera aphidicola</name>
    <name type="common">Anoecia corni</name>
    <dbReference type="NCBI Taxonomy" id="2994477"/>
    <lineage>
        <taxon>Bacteria</taxon>
        <taxon>Pseudomonadati</taxon>
        <taxon>Pseudomonadota</taxon>
        <taxon>Gammaproteobacteria</taxon>
        <taxon>Enterobacterales</taxon>
        <taxon>Erwiniaceae</taxon>
        <taxon>Buchnera</taxon>
    </lineage>
</organism>
<evidence type="ECO:0000256" key="4">
    <source>
        <dbReference type="ARBA" id="ARBA00022768"/>
    </source>
</evidence>
<dbReference type="RefSeq" id="WP_367681150.1">
    <property type="nucleotide sequence ID" value="NZ_OZ060371.1"/>
</dbReference>
<dbReference type="InterPro" id="IPR014039">
    <property type="entry name" value="Transl_elong_EFTs/EF1B_dimer"/>
</dbReference>
<dbReference type="PROSITE" id="PS01127">
    <property type="entry name" value="EF_TS_2"/>
    <property type="match status" value="1"/>
</dbReference>
<evidence type="ECO:0000256" key="3">
    <source>
        <dbReference type="ARBA" id="ARBA00022490"/>
    </source>
</evidence>
<keyword evidence="3 6" id="KW-0963">Cytoplasm</keyword>
<dbReference type="InterPro" id="IPR009060">
    <property type="entry name" value="UBA-like_sf"/>
</dbReference>
<dbReference type="AlphaFoldDB" id="A0AAT9IGF7"/>
<dbReference type="Gene3D" id="1.10.286.20">
    <property type="match status" value="1"/>
</dbReference>
<evidence type="ECO:0000256" key="6">
    <source>
        <dbReference type="HAMAP-Rule" id="MF_00050"/>
    </source>
</evidence>
<dbReference type="Gene3D" id="1.10.8.10">
    <property type="entry name" value="DNA helicase RuvA subunit, C-terminal domain"/>
    <property type="match status" value="1"/>
</dbReference>
<protein>
    <recommendedName>
        <fullName evidence="2 6">Elongation factor Ts</fullName>
        <shortName evidence="6">EF-Ts</shortName>
    </recommendedName>
</protein>
<dbReference type="InterPro" id="IPR001816">
    <property type="entry name" value="Transl_elong_EFTs/EF1B"/>
</dbReference>
<keyword evidence="5 6" id="KW-0648">Protein biosynthesis</keyword>
<dbReference type="HAMAP" id="MF_00050">
    <property type="entry name" value="EF_Ts"/>
    <property type="match status" value="1"/>
</dbReference>
<keyword evidence="4 6" id="KW-0251">Elongation factor</keyword>
<evidence type="ECO:0000256" key="1">
    <source>
        <dbReference type="ARBA" id="ARBA00005532"/>
    </source>
</evidence>
<feature type="domain" description="Translation elongation factor EFTs/EF1B dimerisation" evidence="9">
    <location>
        <begin position="71"/>
        <end position="264"/>
    </location>
</feature>
<comment type="similarity">
    <text evidence="1 6 7">Belongs to the EF-Ts family.</text>
</comment>
<gene>
    <name evidence="6 10" type="primary">tsf</name>
    <name evidence="10" type="ORF">BUANCORI2928_181</name>
</gene>
<dbReference type="InterPro" id="IPR036402">
    <property type="entry name" value="EF-Ts_dimer_sf"/>
</dbReference>